<evidence type="ECO:0000256" key="6">
    <source>
        <dbReference type="ARBA" id="ARBA00023157"/>
    </source>
</evidence>
<keyword evidence="4" id="KW-0720">Serine protease</keyword>
<dbReference type="OrthoDB" id="8440449at2759"/>
<dbReference type="GO" id="GO:0005576">
    <property type="term" value="C:extracellular region"/>
    <property type="evidence" value="ECO:0007669"/>
    <property type="project" value="UniProtKB-SubCell"/>
</dbReference>
<evidence type="ECO:0000313" key="10">
    <source>
        <dbReference type="Proteomes" id="UP000504632"/>
    </source>
</evidence>
<dbReference type="SUPFAM" id="SSF50494">
    <property type="entry name" value="Trypsin-like serine proteases"/>
    <property type="match status" value="1"/>
</dbReference>
<gene>
    <name evidence="11" type="primary">LOC115820661</name>
</gene>
<dbReference type="Proteomes" id="UP000504632">
    <property type="component" value="Chromosome 9"/>
</dbReference>
<dbReference type="InterPro" id="IPR001254">
    <property type="entry name" value="Trypsin_dom"/>
</dbReference>
<protein>
    <recommendedName>
        <fullName evidence="8">trypsin</fullName>
        <ecNumber evidence="8">3.4.21.4</ecNumber>
    </recommendedName>
</protein>
<evidence type="ECO:0000256" key="2">
    <source>
        <dbReference type="ARBA" id="ARBA00022670"/>
    </source>
</evidence>
<dbReference type="GO" id="GO:0006508">
    <property type="term" value="P:proteolysis"/>
    <property type="evidence" value="ECO:0007669"/>
    <property type="project" value="UniProtKB-KW"/>
</dbReference>
<dbReference type="FunFam" id="2.40.10.10:FF:000005">
    <property type="entry name" value="Serine protease 37"/>
    <property type="match status" value="1"/>
</dbReference>
<dbReference type="AlphaFoldDB" id="A0A6J2W7I7"/>
<dbReference type="InterPro" id="IPR001314">
    <property type="entry name" value="Peptidase_S1A"/>
</dbReference>
<accession>A0A6J2W7I7</accession>
<evidence type="ECO:0000256" key="1">
    <source>
        <dbReference type="ARBA" id="ARBA00004239"/>
    </source>
</evidence>
<dbReference type="Gene3D" id="2.40.10.10">
    <property type="entry name" value="Trypsin-like serine proteases"/>
    <property type="match status" value="2"/>
</dbReference>
<dbReference type="InterPro" id="IPR009003">
    <property type="entry name" value="Peptidase_S1_PA"/>
</dbReference>
<dbReference type="PRINTS" id="PR00722">
    <property type="entry name" value="CHYMOTRYPSIN"/>
</dbReference>
<keyword evidence="6" id="KW-1015">Disulfide bond</keyword>
<proteinExistence type="predicted"/>
<dbReference type="CDD" id="cd00190">
    <property type="entry name" value="Tryp_SPc"/>
    <property type="match status" value="1"/>
</dbReference>
<name>A0A6J2W7I7_CHACN</name>
<evidence type="ECO:0000256" key="7">
    <source>
        <dbReference type="ARBA" id="ARBA00036320"/>
    </source>
</evidence>
<evidence type="ECO:0000256" key="5">
    <source>
        <dbReference type="ARBA" id="ARBA00023145"/>
    </source>
</evidence>
<evidence type="ECO:0000313" key="11">
    <source>
        <dbReference type="RefSeq" id="XP_030640159.1"/>
    </source>
</evidence>
<dbReference type="InterPro" id="IPR018114">
    <property type="entry name" value="TRYPSIN_HIS"/>
</dbReference>
<dbReference type="Pfam" id="PF00089">
    <property type="entry name" value="Trypsin"/>
    <property type="match status" value="1"/>
</dbReference>
<dbReference type="PANTHER" id="PTHR24271:SF87">
    <property type="entry name" value="ARGININE ESTERASE-LIKE-RELATED"/>
    <property type="match status" value="1"/>
</dbReference>
<organism evidence="10 11">
    <name type="scientific">Chanos chanos</name>
    <name type="common">Milkfish</name>
    <name type="synonym">Mugil chanos</name>
    <dbReference type="NCBI Taxonomy" id="29144"/>
    <lineage>
        <taxon>Eukaryota</taxon>
        <taxon>Metazoa</taxon>
        <taxon>Chordata</taxon>
        <taxon>Craniata</taxon>
        <taxon>Vertebrata</taxon>
        <taxon>Euteleostomi</taxon>
        <taxon>Actinopterygii</taxon>
        <taxon>Neopterygii</taxon>
        <taxon>Teleostei</taxon>
        <taxon>Ostariophysi</taxon>
        <taxon>Gonorynchiformes</taxon>
        <taxon>Chanidae</taxon>
        <taxon>Chanos</taxon>
    </lineage>
</organism>
<dbReference type="InterPro" id="IPR043504">
    <property type="entry name" value="Peptidase_S1_PA_chymotrypsin"/>
</dbReference>
<dbReference type="EC" id="3.4.21.4" evidence="8"/>
<reference evidence="11" key="1">
    <citation type="submission" date="2025-08" db="UniProtKB">
        <authorList>
            <consortium name="RefSeq"/>
        </authorList>
    </citation>
    <scope>IDENTIFICATION</scope>
</reference>
<sequence>MVSVQLNNQHICGGFLVSESFVMTAAHCNNGPGMTVVVGVHDLFATDQFTVRMRVRRRLPHPGYNNDAVKHDIMLLQLDQKVKLIPNAVQPIPLPRRNEDVAAGSRCTVAGWGRISTNGPVSSRLMEANVQIFDREQCRQRWGGLITDHMLCASGGAGFCQGDSGGPLVCGEKAVGVVSFNQKGNCDKPIVPNVYTKISSYLHWVKSITG</sequence>
<keyword evidence="3" id="KW-0378">Hydrolase</keyword>
<keyword evidence="5" id="KW-0865">Zymogen</keyword>
<evidence type="ECO:0000259" key="9">
    <source>
        <dbReference type="PROSITE" id="PS50240"/>
    </source>
</evidence>
<dbReference type="PANTHER" id="PTHR24271">
    <property type="entry name" value="KALLIKREIN-RELATED"/>
    <property type="match status" value="1"/>
</dbReference>
<dbReference type="RefSeq" id="XP_030640159.1">
    <property type="nucleotide sequence ID" value="XM_030784299.1"/>
</dbReference>
<comment type="catalytic activity">
    <reaction evidence="7">
        <text>Preferential cleavage: Arg-|-Xaa, Lys-|-Xaa.</text>
        <dbReference type="EC" id="3.4.21.4"/>
    </reaction>
</comment>
<dbReference type="FunFam" id="2.40.10.10:FF:000036">
    <property type="entry name" value="Trypsin beta"/>
    <property type="match status" value="1"/>
</dbReference>
<comment type="subcellular location">
    <subcellularLocation>
        <location evidence="1">Secreted</location>
        <location evidence="1">Extracellular space</location>
    </subcellularLocation>
</comment>
<dbReference type="PROSITE" id="PS50240">
    <property type="entry name" value="TRYPSIN_DOM"/>
    <property type="match status" value="1"/>
</dbReference>
<evidence type="ECO:0000256" key="3">
    <source>
        <dbReference type="ARBA" id="ARBA00022801"/>
    </source>
</evidence>
<dbReference type="InParanoid" id="A0A6J2W7I7"/>
<evidence type="ECO:0000256" key="4">
    <source>
        <dbReference type="ARBA" id="ARBA00022825"/>
    </source>
</evidence>
<dbReference type="GeneID" id="115820661"/>
<dbReference type="PROSITE" id="PS00134">
    <property type="entry name" value="TRYPSIN_HIS"/>
    <property type="match status" value="1"/>
</dbReference>
<dbReference type="SMART" id="SM00020">
    <property type="entry name" value="Tryp_SPc"/>
    <property type="match status" value="1"/>
</dbReference>
<feature type="domain" description="Peptidase S1" evidence="9">
    <location>
        <begin position="1"/>
        <end position="210"/>
    </location>
</feature>
<evidence type="ECO:0000256" key="8">
    <source>
        <dbReference type="ARBA" id="ARBA00038868"/>
    </source>
</evidence>
<dbReference type="GO" id="GO:0004252">
    <property type="term" value="F:serine-type endopeptidase activity"/>
    <property type="evidence" value="ECO:0007669"/>
    <property type="project" value="UniProtKB-EC"/>
</dbReference>
<keyword evidence="2" id="KW-0645">Protease</keyword>
<keyword evidence="10" id="KW-1185">Reference proteome</keyword>